<proteinExistence type="predicted"/>
<feature type="transmembrane region" description="Helical" evidence="1">
    <location>
        <begin position="192"/>
        <end position="213"/>
    </location>
</feature>
<keyword evidence="3" id="KW-1185">Reference proteome</keyword>
<keyword evidence="1" id="KW-1133">Transmembrane helix</keyword>
<dbReference type="AlphaFoldDB" id="A0A853BXV4"/>
<evidence type="ECO:0000313" key="3">
    <source>
        <dbReference type="Proteomes" id="UP000530424"/>
    </source>
</evidence>
<feature type="transmembrane region" description="Helical" evidence="1">
    <location>
        <begin position="103"/>
        <end position="124"/>
    </location>
</feature>
<protein>
    <submittedName>
        <fullName evidence="2">Uncharacterized protein</fullName>
    </submittedName>
</protein>
<name>A0A853BXV4_9ACTN</name>
<sequence length="324" mass="35659">MTVHWTAFHFVLATVSALPLALFGDEAVARLSAAALAAASATSLILNLAYARLLGGRPRSVRRKDADRRTALVVLGWLPVSLLAVGLLVLWHPYESYLRWGSIEATCLLIVELGFIAVFLSSLIDRYLVTPWRDGVIGPPPFERGQASRSAYTKMWVNHRLAATALFFVAFWVLCGLAWFKAFEASVTNSWLVFLLSLVSPAVIPVVVMRGWIRHLADAVSIGFGHVDLRVGDYIECTNATDMDAGIVYEVSTDRGYIVLADDGHLWTLPLSDARPSKRLRVDHAPPTTFDVVAAITSPAATNLGDARDYLTPKTEHSNRWVNF</sequence>
<dbReference type="Proteomes" id="UP000530424">
    <property type="component" value="Unassembled WGS sequence"/>
</dbReference>
<evidence type="ECO:0000256" key="1">
    <source>
        <dbReference type="SAM" id="Phobius"/>
    </source>
</evidence>
<evidence type="ECO:0000313" key="2">
    <source>
        <dbReference type="EMBL" id="NYI99595.1"/>
    </source>
</evidence>
<keyword evidence="1" id="KW-0472">Membrane</keyword>
<reference evidence="2 3" key="1">
    <citation type="submission" date="2020-07" db="EMBL/GenBank/DDBJ databases">
        <title>Sequencing the genomes of 1000 actinobacteria strains.</title>
        <authorList>
            <person name="Klenk H.-P."/>
        </authorList>
    </citation>
    <scope>NUCLEOTIDE SEQUENCE [LARGE SCALE GENOMIC DNA]</scope>
    <source>
        <strain evidence="2 3">DSM 103833</strain>
    </source>
</reference>
<keyword evidence="1" id="KW-0812">Transmembrane</keyword>
<feature type="transmembrane region" description="Helical" evidence="1">
    <location>
        <begin position="27"/>
        <end position="50"/>
    </location>
</feature>
<feature type="transmembrane region" description="Helical" evidence="1">
    <location>
        <begin position="161"/>
        <end position="180"/>
    </location>
</feature>
<comment type="caution">
    <text evidence="2">The sequence shown here is derived from an EMBL/GenBank/DDBJ whole genome shotgun (WGS) entry which is preliminary data.</text>
</comment>
<gene>
    <name evidence="2" type="ORF">HNR19_000294</name>
</gene>
<dbReference type="EMBL" id="JACCFP010000001">
    <property type="protein sequence ID" value="NYI99595.1"/>
    <property type="molecule type" value="Genomic_DNA"/>
</dbReference>
<organism evidence="2 3">
    <name type="scientific">Nocardioides thalensis</name>
    <dbReference type="NCBI Taxonomy" id="1914755"/>
    <lineage>
        <taxon>Bacteria</taxon>
        <taxon>Bacillati</taxon>
        <taxon>Actinomycetota</taxon>
        <taxon>Actinomycetes</taxon>
        <taxon>Propionibacteriales</taxon>
        <taxon>Nocardioidaceae</taxon>
        <taxon>Nocardioides</taxon>
    </lineage>
</organism>
<accession>A0A853BXV4</accession>
<feature type="transmembrane region" description="Helical" evidence="1">
    <location>
        <begin position="71"/>
        <end position="91"/>
    </location>
</feature>
<dbReference type="RefSeq" id="WP_179666226.1">
    <property type="nucleotide sequence ID" value="NZ_JACCFP010000001.1"/>
</dbReference>